<proteinExistence type="predicted"/>
<evidence type="ECO:0008006" key="4">
    <source>
        <dbReference type="Google" id="ProtNLM"/>
    </source>
</evidence>
<feature type="chain" id="PRO_5006601286" description="Secreted protein" evidence="1">
    <location>
        <begin position="31"/>
        <end position="83"/>
    </location>
</feature>
<name>A0A0S2K9B6_9GAMM</name>
<feature type="signal peptide" evidence="1">
    <location>
        <begin position="1"/>
        <end position="30"/>
    </location>
</feature>
<keyword evidence="3" id="KW-1185">Reference proteome</keyword>
<reference evidence="2 3" key="1">
    <citation type="submission" date="2015-11" db="EMBL/GenBank/DDBJ databases">
        <authorList>
            <person name="Zhang Y."/>
            <person name="Guo Z."/>
        </authorList>
    </citation>
    <scope>NUCLEOTIDE SEQUENCE [LARGE SCALE GENOMIC DNA]</scope>
    <source>
        <strain evidence="2 3">KCTC 12086</strain>
    </source>
</reference>
<dbReference type="Proteomes" id="UP000061457">
    <property type="component" value="Chromosome II"/>
</dbReference>
<organism evidence="2 3">
    <name type="scientific">Pseudoalteromonas phenolica</name>
    <dbReference type="NCBI Taxonomy" id="161398"/>
    <lineage>
        <taxon>Bacteria</taxon>
        <taxon>Pseudomonadati</taxon>
        <taxon>Pseudomonadota</taxon>
        <taxon>Gammaproteobacteria</taxon>
        <taxon>Alteromonadales</taxon>
        <taxon>Pseudoalteromonadaceae</taxon>
        <taxon>Pseudoalteromonas</taxon>
    </lineage>
</organism>
<accession>A0A0S2K9B6</accession>
<dbReference type="AlphaFoldDB" id="A0A0S2K9B6"/>
<dbReference type="PATRIC" id="fig|161398.10.peg.4249"/>
<sequence length="83" mass="9574">MKKRCRMWLKSKLKVLTLFIGMLTVTSAFSFMNDEYVTWRDTMACEAKCQLFGCKSGSLFGQKDGQLQACRCEGEQEYLLILD</sequence>
<keyword evidence="1" id="KW-0732">Signal</keyword>
<protein>
    <recommendedName>
        <fullName evidence="4">Secreted protein</fullName>
    </recommendedName>
</protein>
<dbReference type="KEGG" id="pphe:PP2015_4143"/>
<evidence type="ECO:0000313" key="3">
    <source>
        <dbReference type="Proteomes" id="UP000061457"/>
    </source>
</evidence>
<dbReference type="EMBL" id="CP013188">
    <property type="protein sequence ID" value="ALO44610.1"/>
    <property type="molecule type" value="Genomic_DNA"/>
</dbReference>
<evidence type="ECO:0000313" key="2">
    <source>
        <dbReference type="EMBL" id="ALO44610.1"/>
    </source>
</evidence>
<gene>
    <name evidence="2" type="ORF">PP2015_4143</name>
</gene>
<evidence type="ECO:0000256" key="1">
    <source>
        <dbReference type="SAM" id="SignalP"/>
    </source>
</evidence>